<dbReference type="GO" id="GO:0015689">
    <property type="term" value="P:molybdate ion transport"/>
    <property type="evidence" value="ECO:0007669"/>
    <property type="project" value="TreeGrafter"/>
</dbReference>
<dbReference type="SUPFAM" id="SSF53850">
    <property type="entry name" value="Periplasmic binding protein-like II"/>
    <property type="match status" value="1"/>
</dbReference>
<evidence type="ECO:0000256" key="1">
    <source>
        <dbReference type="ARBA" id="ARBA00009438"/>
    </source>
</evidence>
<evidence type="ECO:0000313" key="2">
    <source>
        <dbReference type="EMBL" id="RLE51697.1"/>
    </source>
</evidence>
<gene>
    <name evidence="2" type="ORF">DRJ26_05510</name>
</gene>
<dbReference type="Pfam" id="PF13531">
    <property type="entry name" value="SBP_bac_11"/>
    <property type="match status" value="1"/>
</dbReference>
<comment type="caution">
    <text evidence="2">The sequence shown here is derived from an EMBL/GenBank/DDBJ whole genome shotgun (WGS) entry which is preliminary data.</text>
</comment>
<dbReference type="NCBIfam" id="TIGR03730">
    <property type="entry name" value="tungstate_WtpA"/>
    <property type="match status" value="1"/>
</dbReference>
<dbReference type="AlphaFoldDB" id="A0A497EWX6"/>
<dbReference type="GO" id="GO:0030973">
    <property type="term" value="F:molybdate ion binding"/>
    <property type="evidence" value="ECO:0007669"/>
    <property type="project" value="TreeGrafter"/>
</dbReference>
<evidence type="ECO:0000313" key="3">
    <source>
        <dbReference type="Proteomes" id="UP000269499"/>
    </source>
</evidence>
<dbReference type="EMBL" id="QMRA01000156">
    <property type="protein sequence ID" value="RLE51697.1"/>
    <property type="molecule type" value="Genomic_DNA"/>
</dbReference>
<organism evidence="2 3">
    <name type="scientific">Thermoproteota archaeon</name>
    <dbReference type="NCBI Taxonomy" id="2056631"/>
    <lineage>
        <taxon>Archaea</taxon>
        <taxon>Thermoproteota</taxon>
    </lineage>
</organism>
<dbReference type="Gene3D" id="3.40.190.10">
    <property type="entry name" value="Periplasmic binding protein-like II"/>
    <property type="match status" value="2"/>
</dbReference>
<sequence length="283" mass="31849">PSGSVEALRKVTDLGKSCDLLALADYRLIPKFMVPEHADWYVAFATNRIVLAYTDNSRYANEIESNPDKWYEILMRSDVRFGFSDPNKDPCGYRAVGVIALASIYYNNNKILDVLIAEKTNMEVERLEGKINVYVPASLTVESSDLFIRPKSVDLIAMLEAGSIEYAFEYKSVAVQHKLKYIELPCEIDLGDPKYDDFYIKVSVHILCGTEKENEIPLKSIVYGFTIPQNAKRPDLAIKFIKVLLSDEGKTIFESLGQPFLEKPLGYGAVPDELKSIVEIVGE</sequence>
<dbReference type="PANTHER" id="PTHR30632">
    <property type="entry name" value="MOLYBDATE-BINDING PERIPLASMIC PROTEIN"/>
    <property type="match status" value="1"/>
</dbReference>
<protein>
    <submittedName>
        <fullName evidence="2">Tungstate ABC transporter substrate-binding protein WtpA</fullName>
    </submittedName>
</protein>
<proteinExistence type="inferred from homology"/>
<dbReference type="NCBIfam" id="NF003196">
    <property type="entry name" value="PRK04168.1"/>
    <property type="match status" value="1"/>
</dbReference>
<dbReference type="CDD" id="cd13540">
    <property type="entry name" value="PBP2_ModA_WtpA"/>
    <property type="match status" value="1"/>
</dbReference>
<dbReference type="PANTHER" id="PTHR30632:SF16">
    <property type="entry name" value="MOLYBDATE_TUNGSTATE-BINDING PROTEIN WTPA"/>
    <property type="match status" value="1"/>
</dbReference>
<accession>A0A497EWX6</accession>
<dbReference type="InterPro" id="IPR022498">
    <property type="entry name" value="ABC_trnspt_W-bd_WtpA"/>
</dbReference>
<feature type="non-terminal residue" evidence="2">
    <location>
        <position position="1"/>
    </location>
</feature>
<name>A0A497EWX6_9CREN</name>
<dbReference type="GO" id="GO:1901359">
    <property type="term" value="F:tungstate binding"/>
    <property type="evidence" value="ECO:0007669"/>
    <property type="project" value="InterPro"/>
</dbReference>
<dbReference type="Proteomes" id="UP000269499">
    <property type="component" value="Unassembled WGS sequence"/>
</dbReference>
<reference evidence="2 3" key="1">
    <citation type="submission" date="2018-06" db="EMBL/GenBank/DDBJ databases">
        <title>Extensive metabolic versatility and redundancy in microbially diverse, dynamic hydrothermal sediments.</title>
        <authorList>
            <person name="Dombrowski N."/>
            <person name="Teske A."/>
            <person name="Baker B.J."/>
        </authorList>
    </citation>
    <scope>NUCLEOTIDE SEQUENCE [LARGE SCALE GENOMIC DNA]</scope>
    <source>
        <strain evidence="2">B20_G2</strain>
    </source>
</reference>
<dbReference type="InterPro" id="IPR050682">
    <property type="entry name" value="ModA/WtpA"/>
</dbReference>
<comment type="similarity">
    <text evidence="1">Belongs to the bacterial solute-binding protein 1 family. WtpA subfamily.</text>
</comment>